<keyword evidence="1" id="KW-0472">Membrane</keyword>
<keyword evidence="3" id="KW-1185">Reference proteome</keyword>
<name>A0A1H9DE52_9RHOB</name>
<feature type="transmembrane region" description="Helical" evidence="1">
    <location>
        <begin position="58"/>
        <end position="75"/>
    </location>
</feature>
<dbReference type="AlphaFoldDB" id="A0A1H9DE52"/>
<evidence type="ECO:0000313" key="2">
    <source>
        <dbReference type="EMBL" id="SEQ11008.1"/>
    </source>
</evidence>
<gene>
    <name evidence="2" type="ORF">SAMN04488092_10496</name>
</gene>
<organism evidence="2 3">
    <name type="scientific">Thalassovita taeanensis</name>
    <dbReference type="NCBI Taxonomy" id="657014"/>
    <lineage>
        <taxon>Bacteria</taxon>
        <taxon>Pseudomonadati</taxon>
        <taxon>Pseudomonadota</taxon>
        <taxon>Alphaproteobacteria</taxon>
        <taxon>Rhodobacterales</taxon>
        <taxon>Roseobacteraceae</taxon>
        <taxon>Thalassovita</taxon>
    </lineage>
</organism>
<sequence>MAEQSPGRVWTMRATYVALALVVIFFQLLPLETTPRRWAGPDLLTILGFAWALRRPDYVPVLAVAGVMLLADLLFQRPPGLMAALVVMATETLKARARGMRDQPFPVEWLSVSVMLVMVMLGNRMILALLLVPQAPVGLTVIQLVMTVLTYPVVVLASGTLLGVQKAAPGEVDALGHRL</sequence>
<dbReference type="EMBL" id="FOEP01000004">
    <property type="protein sequence ID" value="SEQ11008.1"/>
    <property type="molecule type" value="Genomic_DNA"/>
</dbReference>
<feature type="transmembrane region" description="Helical" evidence="1">
    <location>
        <begin position="137"/>
        <end position="157"/>
    </location>
</feature>
<dbReference type="RefSeq" id="WP_090269455.1">
    <property type="nucleotide sequence ID" value="NZ_FOEP01000004.1"/>
</dbReference>
<protein>
    <submittedName>
        <fullName evidence="2">Rod shape-determining protein MreD</fullName>
    </submittedName>
</protein>
<keyword evidence="1" id="KW-1133">Transmembrane helix</keyword>
<proteinExistence type="predicted"/>
<accession>A0A1H9DE52</accession>
<dbReference type="OrthoDB" id="7629477at2"/>
<keyword evidence="1" id="KW-0812">Transmembrane</keyword>
<feature type="transmembrane region" description="Helical" evidence="1">
    <location>
        <begin position="109"/>
        <end position="131"/>
    </location>
</feature>
<reference evidence="2 3" key="1">
    <citation type="submission" date="2016-10" db="EMBL/GenBank/DDBJ databases">
        <authorList>
            <person name="de Groot N.N."/>
        </authorList>
    </citation>
    <scope>NUCLEOTIDE SEQUENCE [LARGE SCALE GENOMIC DNA]</scope>
    <source>
        <strain evidence="2 3">DSM 22007</strain>
    </source>
</reference>
<evidence type="ECO:0000256" key="1">
    <source>
        <dbReference type="SAM" id="Phobius"/>
    </source>
</evidence>
<evidence type="ECO:0000313" key="3">
    <source>
        <dbReference type="Proteomes" id="UP000198634"/>
    </source>
</evidence>
<dbReference type="STRING" id="657014.SAMN04488092_10496"/>
<dbReference type="Proteomes" id="UP000198634">
    <property type="component" value="Unassembled WGS sequence"/>
</dbReference>
<feature type="transmembrane region" description="Helical" evidence="1">
    <location>
        <begin position="12"/>
        <end position="29"/>
    </location>
</feature>